<evidence type="ECO:0000256" key="3">
    <source>
        <dbReference type="ARBA" id="ARBA00009236"/>
    </source>
</evidence>
<reference evidence="10 11" key="1">
    <citation type="submission" date="2023-03" db="EMBL/GenBank/DDBJ databases">
        <title>High-quality genome of Scylla paramamosain provides insights in environmental adaptation.</title>
        <authorList>
            <person name="Zhang L."/>
        </authorList>
    </citation>
    <scope>NUCLEOTIDE SEQUENCE [LARGE SCALE GENOMIC DNA]</scope>
    <source>
        <strain evidence="10">LZ_2023a</strain>
        <tissue evidence="10">Muscle</tissue>
    </source>
</reference>
<sequence>MGRATILLDPALPPTLFSAPSPPSLSSVLTPPPSPLYPTSSPSLLPSLLQPAIAPHEPRVLCCERLSDMNQEGQDNWETKAVREEGGPGTWLLCTKAPTLFTSAPSHSSGPLPPYRTAVPSMRTCGGVTQLHGASLLLSREGRGHLYAPGSAFHTFTGSQALRGMLRRGVTGLVRRLQKEHSACGAVTISTTRPAAGTASSRPQLKVHQPECLKQPINVPSKLLMGPGPANSPPRVHQAMLKPLLGHLHPEFIQIMDEVKEGLRYLFQTRSEVVCCVSGTGHAGMDTTMCNLLEPGDVILIAENGIWGERAADMATRHGAAVRTIKKPAGDVFSLDELEAALEQHKPAVLFLVQGESSTGALQPIEGVGLLCQKYNTLLAVDAVASLGGVPFFMDDWGVDVVYTGTQKVISAPPSMAPIAFSHRAMSKVSARQTPIHSFYSDITWLANYWGCDGVPRKYHHTGPVSSVYALREALALVCEESLESLWARHAACAQRLHEGLAALGLQLYISDPAKRVPTVTTIRVPEGMDWMKVTKYFMTKYQVEISGGLGPSAGQVWRVGLMGYNCTVDNVDRVLTIMKEALDQ</sequence>
<feature type="region of interest" description="Disordered" evidence="8">
    <location>
        <begin position="18"/>
        <end position="39"/>
    </location>
</feature>
<evidence type="ECO:0000256" key="6">
    <source>
        <dbReference type="ARBA" id="ARBA00022679"/>
    </source>
</evidence>
<dbReference type="FunFam" id="3.40.640.10:FF:000027">
    <property type="entry name" value="Serine--pyruvate aminotransferase, mitochondrial"/>
    <property type="match status" value="1"/>
</dbReference>
<dbReference type="Proteomes" id="UP001487740">
    <property type="component" value="Unassembled WGS sequence"/>
</dbReference>
<evidence type="ECO:0000313" key="10">
    <source>
        <dbReference type="EMBL" id="KAK8403262.1"/>
    </source>
</evidence>
<dbReference type="Pfam" id="PF00266">
    <property type="entry name" value="Aminotran_5"/>
    <property type="match status" value="1"/>
</dbReference>
<feature type="compositionally biased region" description="Low complexity" evidence="8">
    <location>
        <begin position="18"/>
        <end position="29"/>
    </location>
</feature>
<evidence type="ECO:0000256" key="1">
    <source>
        <dbReference type="ARBA" id="ARBA00001781"/>
    </source>
</evidence>
<evidence type="ECO:0000256" key="2">
    <source>
        <dbReference type="ARBA" id="ARBA00001933"/>
    </source>
</evidence>
<dbReference type="InterPro" id="IPR015422">
    <property type="entry name" value="PyrdxlP-dep_Trfase_small"/>
</dbReference>
<dbReference type="GO" id="GO:0008453">
    <property type="term" value="F:alanine-glyoxylate transaminase activity"/>
    <property type="evidence" value="ECO:0007669"/>
    <property type="project" value="UniProtKB-EC"/>
</dbReference>
<feature type="domain" description="Aminotransferase class V" evidence="9">
    <location>
        <begin position="245"/>
        <end position="574"/>
    </location>
</feature>
<comment type="cofactor">
    <cofactor evidence="2">
        <name>pyridoxal 5'-phosphate</name>
        <dbReference type="ChEBI" id="CHEBI:597326"/>
    </cofactor>
</comment>
<dbReference type="AlphaFoldDB" id="A0AAW0UY53"/>
<comment type="similarity">
    <text evidence="3">Belongs to the class-V pyridoxal-phosphate-dependent aminotransferase family.</text>
</comment>
<evidence type="ECO:0000256" key="8">
    <source>
        <dbReference type="SAM" id="MobiDB-lite"/>
    </source>
</evidence>
<evidence type="ECO:0000259" key="9">
    <source>
        <dbReference type="Pfam" id="PF00266"/>
    </source>
</evidence>
<dbReference type="GO" id="GO:0009436">
    <property type="term" value="P:glyoxylate catabolic process"/>
    <property type="evidence" value="ECO:0007669"/>
    <property type="project" value="UniProtKB-ARBA"/>
</dbReference>
<protein>
    <recommendedName>
        <fullName evidence="4">alanine--glyoxylate transaminase</fullName>
        <ecNumber evidence="4">2.6.1.44</ecNumber>
    </recommendedName>
</protein>
<gene>
    <name evidence="10" type="ORF">O3P69_000410</name>
</gene>
<dbReference type="SUPFAM" id="SSF53383">
    <property type="entry name" value="PLP-dependent transferases"/>
    <property type="match status" value="1"/>
</dbReference>
<dbReference type="FunFam" id="3.90.1150.10:FF:000039">
    <property type="entry name" value="Serine--pyruvate aminotransferase"/>
    <property type="match status" value="1"/>
</dbReference>
<dbReference type="InterPro" id="IPR015421">
    <property type="entry name" value="PyrdxlP-dep_Trfase_major"/>
</dbReference>
<dbReference type="GO" id="GO:0004760">
    <property type="term" value="F:L-serine-pyruvate transaminase activity"/>
    <property type="evidence" value="ECO:0007669"/>
    <property type="project" value="TreeGrafter"/>
</dbReference>
<dbReference type="EC" id="2.6.1.44" evidence="4"/>
<organism evidence="10 11">
    <name type="scientific">Scylla paramamosain</name>
    <name type="common">Mud crab</name>
    <dbReference type="NCBI Taxonomy" id="85552"/>
    <lineage>
        <taxon>Eukaryota</taxon>
        <taxon>Metazoa</taxon>
        <taxon>Ecdysozoa</taxon>
        <taxon>Arthropoda</taxon>
        <taxon>Crustacea</taxon>
        <taxon>Multicrustacea</taxon>
        <taxon>Malacostraca</taxon>
        <taxon>Eumalacostraca</taxon>
        <taxon>Eucarida</taxon>
        <taxon>Decapoda</taxon>
        <taxon>Pleocyemata</taxon>
        <taxon>Brachyura</taxon>
        <taxon>Eubrachyura</taxon>
        <taxon>Portunoidea</taxon>
        <taxon>Portunidae</taxon>
        <taxon>Portuninae</taxon>
        <taxon>Scylla</taxon>
    </lineage>
</organism>
<dbReference type="Gene3D" id="3.90.1150.10">
    <property type="entry name" value="Aspartate Aminotransferase, domain 1"/>
    <property type="match status" value="1"/>
</dbReference>
<dbReference type="PANTHER" id="PTHR21152:SF40">
    <property type="entry name" value="ALANINE--GLYOXYLATE AMINOTRANSFERASE"/>
    <property type="match status" value="1"/>
</dbReference>
<keyword evidence="11" id="KW-1185">Reference proteome</keyword>
<accession>A0AAW0UY53</accession>
<dbReference type="CDD" id="cd06451">
    <property type="entry name" value="AGAT_like"/>
    <property type="match status" value="1"/>
</dbReference>
<evidence type="ECO:0000256" key="4">
    <source>
        <dbReference type="ARBA" id="ARBA00013049"/>
    </source>
</evidence>
<evidence type="ECO:0000256" key="5">
    <source>
        <dbReference type="ARBA" id="ARBA00022576"/>
    </source>
</evidence>
<proteinExistence type="inferred from homology"/>
<keyword evidence="7" id="KW-0663">Pyridoxal phosphate</keyword>
<dbReference type="PANTHER" id="PTHR21152">
    <property type="entry name" value="AMINOTRANSFERASE CLASS V"/>
    <property type="match status" value="1"/>
</dbReference>
<dbReference type="GO" id="GO:0005777">
    <property type="term" value="C:peroxisome"/>
    <property type="evidence" value="ECO:0007669"/>
    <property type="project" value="TreeGrafter"/>
</dbReference>
<dbReference type="InterPro" id="IPR000192">
    <property type="entry name" value="Aminotrans_V_dom"/>
</dbReference>
<keyword evidence="5" id="KW-0032">Aminotransferase</keyword>
<name>A0AAW0UY53_SCYPA</name>
<comment type="caution">
    <text evidence="10">The sequence shown here is derived from an EMBL/GenBank/DDBJ whole genome shotgun (WGS) entry which is preliminary data.</text>
</comment>
<dbReference type="EMBL" id="JARAKH010000006">
    <property type="protein sequence ID" value="KAK8403262.1"/>
    <property type="molecule type" value="Genomic_DNA"/>
</dbReference>
<dbReference type="Gene3D" id="3.40.640.10">
    <property type="entry name" value="Type I PLP-dependent aspartate aminotransferase-like (Major domain)"/>
    <property type="match status" value="1"/>
</dbReference>
<dbReference type="GO" id="GO:0019265">
    <property type="term" value="P:glycine biosynthetic process, by transamination of glyoxylate"/>
    <property type="evidence" value="ECO:0007669"/>
    <property type="project" value="TreeGrafter"/>
</dbReference>
<evidence type="ECO:0000256" key="7">
    <source>
        <dbReference type="ARBA" id="ARBA00022898"/>
    </source>
</evidence>
<evidence type="ECO:0000313" key="11">
    <source>
        <dbReference type="Proteomes" id="UP001487740"/>
    </source>
</evidence>
<dbReference type="InterPro" id="IPR015424">
    <property type="entry name" value="PyrdxlP-dep_Trfase"/>
</dbReference>
<keyword evidence="6" id="KW-0808">Transferase</keyword>
<comment type="catalytic activity">
    <reaction evidence="1">
        <text>glyoxylate + L-alanine = glycine + pyruvate</text>
        <dbReference type="Rhea" id="RHEA:24248"/>
        <dbReference type="ChEBI" id="CHEBI:15361"/>
        <dbReference type="ChEBI" id="CHEBI:36655"/>
        <dbReference type="ChEBI" id="CHEBI:57305"/>
        <dbReference type="ChEBI" id="CHEBI:57972"/>
        <dbReference type="EC" id="2.6.1.44"/>
    </reaction>
</comment>